<evidence type="ECO:0000313" key="1">
    <source>
        <dbReference type="EMBL" id="OWZ22263.1"/>
    </source>
</evidence>
<accession>A0A225WXE1</accession>
<name>A0A225WXE1_9STRA</name>
<gene>
    <name evidence="1" type="ORF">PHMEG_0003052</name>
</gene>
<reference evidence="2" key="1">
    <citation type="submission" date="2017-03" db="EMBL/GenBank/DDBJ databases">
        <title>Phytopthora megakarya and P. palmivora, two closely related causual agents of cacao black pod achieved similar genome size and gene model numbers by different mechanisms.</title>
        <authorList>
            <person name="Ali S."/>
            <person name="Shao J."/>
            <person name="Larry D.J."/>
            <person name="Kronmiller B."/>
            <person name="Shen D."/>
            <person name="Strem M.D."/>
            <person name="Melnick R.L."/>
            <person name="Guiltinan M.J."/>
            <person name="Tyler B.M."/>
            <person name="Meinhardt L.W."/>
            <person name="Bailey B.A."/>
        </authorList>
    </citation>
    <scope>NUCLEOTIDE SEQUENCE [LARGE SCALE GENOMIC DNA]</scope>
    <source>
        <strain evidence="2">zdho120</strain>
    </source>
</reference>
<evidence type="ECO:0000313" key="2">
    <source>
        <dbReference type="Proteomes" id="UP000198211"/>
    </source>
</evidence>
<dbReference type="STRING" id="4795.A0A225WXE1"/>
<keyword evidence="2" id="KW-1185">Reference proteome</keyword>
<organism evidence="1 2">
    <name type="scientific">Phytophthora megakarya</name>
    <dbReference type="NCBI Taxonomy" id="4795"/>
    <lineage>
        <taxon>Eukaryota</taxon>
        <taxon>Sar</taxon>
        <taxon>Stramenopiles</taxon>
        <taxon>Oomycota</taxon>
        <taxon>Peronosporomycetes</taxon>
        <taxon>Peronosporales</taxon>
        <taxon>Peronosporaceae</taxon>
        <taxon>Phytophthora</taxon>
    </lineage>
</organism>
<proteinExistence type="predicted"/>
<comment type="caution">
    <text evidence="1">The sequence shown here is derived from an EMBL/GenBank/DDBJ whole genome shotgun (WGS) entry which is preliminary data.</text>
</comment>
<protein>
    <submittedName>
        <fullName evidence="1">Uncharacterized protein</fullName>
    </submittedName>
</protein>
<dbReference type="AlphaFoldDB" id="A0A225WXE1"/>
<sequence>MWNSADESTKHTRSASKLAKQYPSQVLEVGKATETELLSFLRKHKVTGREAHYALKSMRKLHKSSHPNVHIRRYQQPSKNFFSSAKEFKTLCIAASKEHKIRISDEAIRHPRLTMTTVVNSTSLLGWLHLLPADDEANNDKDVDDEKQHQTYYLVHWKPTWEACAHIHPSVVAAFEKERHLLVLKKLFKDEAERFPDN</sequence>
<dbReference type="Proteomes" id="UP000198211">
    <property type="component" value="Unassembled WGS sequence"/>
</dbReference>
<dbReference type="Gene3D" id="2.40.50.40">
    <property type="match status" value="1"/>
</dbReference>
<dbReference type="EMBL" id="NBNE01000149">
    <property type="protein sequence ID" value="OWZ22263.1"/>
    <property type="molecule type" value="Genomic_DNA"/>
</dbReference>